<protein>
    <submittedName>
        <fullName evidence="3">DNA polymerase III subunit epsilon</fullName>
    </submittedName>
</protein>
<dbReference type="GO" id="GO:0003676">
    <property type="term" value="F:nucleic acid binding"/>
    <property type="evidence" value="ECO:0007669"/>
    <property type="project" value="InterPro"/>
</dbReference>
<dbReference type="GO" id="GO:0005829">
    <property type="term" value="C:cytosol"/>
    <property type="evidence" value="ECO:0007669"/>
    <property type="project" value="TreeGrafter"/>
</dbReference>
<dbReference type="InterPro" id="IPR036397">
    <property type="entry name" value="RNaseH_sf"/>
</dbReference>
<sequence length="188" mass="21852">MKQIFIDVETTGLTHWQHAIHQISGTIYIDNVLTDTFDYKVKPHETSKVEQAALDLGGLKLETIYAYPHRTIVYPELIALLEKNCSKNDPKDNYFFCAYNAHFDNAFLKAFFKQCNDTTFDSWFWSNTIDVMVLAAEYLKDVRHEMPNFKLKTVANKLGITVDENKLHDSLYDIQLTKKVYDIISKTK</sequence>
<dbReference type="OrthoDB" id="9803925at2"/>
<comment type="caution">
    <text evidence="2">The sequence shown here is derived from an EMBL/GenBank/DDBJ whole genome shotgun (WGS) entry which is preliminary data.</text>
</comment>
<name>A0A086A3E7_FLAHY</name>
<keyword evidence="5" id="KW-1185">Reference proteome</keyword>
<dbReference type="Pfam" id="PF00929">
    <property type="entry name" value="RNase_T"/>
    <property type="match status" value="1"/>
</dbReference>
<dbReference type="EMBL" id="MUGY01000002">
    <property type="protein sequence ID" value="OXA97874.1"/>
    <property type="molecule type" value="Genomic_DNA"/>
</dbReference>
<dbReference type="PANTHER" id="PTHR30231:SF41">
    <property type="entry name" value="DNA POLYMERASE III SUBUNIT EPSILON"/>
    <property type="match status" value="1"/>
</dbReference>
<dbReference type="RefSeq" id="WP_035626273.1">
    <property type="nucleotide sequence ID" value="NZ_JBEWQG010000046.1"/>
</dbReference>
<feature type="domain" description="Exonuclease" evidence="1">
    <location>
        <begin position="2"/>
        <end position="188"/>
    </location>
</feature>
<dbReference type="CDD" id="cd06127">
    <property type="entry name" value="DEDDh"/>
    <property type="match status" value="1"/>
</dbReference>
<proteinExistence type="predicted"/>
<dbReference type="Gene3D" id="3.30.420.10">
    <property type="entry name" value="Ribonuclease H-like superfamily/Ribonuclease H"/>
    <property type="match status" value="1"/>
</dbReference>
<reference evidence="3 5" key="2">
    <citation type="submission" date="2016-11" db="EMBL/GenBank/DDBJ databases">
        <title>Whole genomes of Flavobacteriaceae.</title>
        <authorList>
            <person name="Stine C."/>
            <person name="Li C."/>
            <person name="Tadesse D."/>
        </authorList>
    </citation>
    <scope>NUCLEOTIDE SEQUENCE [LARGE SCALE GENOMIC DNA]</scope>
    <source>
        <strain evidence="3 5">ATCC 29551</strain>
    </source>
</reference>
<dbReference type="SUPFAM" id="SSF53098">
    <property type="entry name" value="Ribonuclease H-like"/>
    <property type="match status" value="1"/>
</dbReference>
<dbReference type="PANTHER" id="PTHR30231">
    <property type="entry name" value="DNA POLYMERASE III SUBUNIT EPSILON"/>
    <property type="match status" value="1"/>
</dbReference>
<dbReference type="AlphaFoldDB" id="A0A086A3E7"/>
<dbReference type="Proteomes" id="UP000028712">
    <property type="component" value="Unassembled WGS sequence"/>
</dbReference>
<dbReference type="GO" id="GO:0008408">
    <property type="term" value="F:3'-5' exonuclease activity"/>
    <property type="evidence" value="ECO:0007669"/>
    <property type="project" value="TreeGrafter"/>
</dbReference>
<dbReference type="GO" id="GO:0045004">
    <property type="term" value="P:DNA replication proofreading"/>
    <property type="evidence" value="ECO:0007669"/>
    <property type="project" value="TreeGrafter"/>
</dbReference>
<dbReference type="InterPro" id="IPR012337">
    <property type="entry name" value="RNaseH-like_sf"/>
</dbReference>
<dbReference type="STRING" id="991.IW20_19940"/>
<evidence type="ECO:0000259" key="1">
    <source>
        <dbReference type="SMART" id="SM00479"/>
    </source>
</evidence>
<reference evidence="2 4" key="1">
    <citation type="submission" date="2014-07" db="EMBL/GenBank/DDBJ databases">
        <title>Genome of Flavobacterium hydatis DSM 2063.</title>
        <authorList>
            <person name="Pipes S.E."/>
            <person name="Stropko S.J."/>
            <person name="Newman J.D."/>
        </authorList>
    </citation>
    <scope>NUCLEOTIDE SEQUENCE [LARGE SCALE GENOMIC DNA]</scope>
    <source>
        <strain evidence="2 4">DSM 2063</strain>
    </source>
</reference>
<gene>
    <name evidence="3" type="ORF">B0A62_03180</name>
    <name evidence="2" type="ORF">IW20_19940</name>
</gene>
<evidence type="ECO:0000313" key="3">
    <source>
        <dbReference type="EMBL" id="OXA97874.1"/>
    </source>
</evidence>
<accession>A0A086A3E7</accession>
<dbReference type="Proteomes" id="UP000198424">
    <property type="component" value="Unassembled WGS sequence"/>
</dbReference>
<evidence type="ECO:0000313" key="5">
    <source>
        <dbReference type="Proteomes" id="UP000198424"/>
    </source>
</evidence>
<dbReference type="InterPro" id="IPR013520">
    <property type="entry name" value="Ribonucl_H"/>
</dbReference>
<evidence type="ECO:0000313" key="2">
    <source>
        <dbReference type="EMBL" id="KFF11211.1"/>
    </source>
</evidence>
<dbReference type="SMART" id="SM00479">
    <property type="entry name" value="EXOIII"/>
    <property type="match status" value="1"/>
</dbReference>
<dbReference type="eggNOG" id="COG0847">
    <property type="taxonomic scope" value="Bacteria"/>
</dbReference>
<dbReference type="EMBL" id="JPRM01000036">
    <property type="protein sequence ID" value="KFF11211.1"/>
    <property type="molecule type" value="Genomic_DNA"/>
</dbReference>
<organism evidence="2 4">
    <name type="scientific">Flavobacterium hydatis</name>
    <name type="common">Cytophaga aquatilis</name>
    <dbReference type="NCBI Taxonomy" id="991"/>
    <lineage>
        <taxon>Bacteria</taxon>
        <taxon>Pseudomonadati</taxon>
        <taxon>Bacteroidota</taxon>
        <taxon>Flavobacteriia</taxon>
        <taxon>Flavobacteriales</taxon>
        <taxon>Flavobacteriaceae</taxon>
        <taxon>Flavobacterium</taxon>
    </lineage>
</organism>
<evidence type="ECO:0000313" key="4">
    <source>
        <dbReference type="Proteomes" id="UP000028712"/>
    </source>
</evidence>